<protein>
    <submittedName>
        <fullName evidence="1">Uncharacterized protein</fullName>
    </submittedName>
</protein>
<gene>
    <name evidence="1" type="ORF">EBB54_15520</name>
</gene>
<sequence>MVDLHGKLYNQPLCNLKPGLHFVVIRQCLFPFFIQFRIAVLKACHNVEKFGNGLFELSEFFFTLFL</sequence>
<reference evidence="1" key="1">
    <citation type="submission" date="2018-10" db="EMBL/GenBank/DDBJ databases">
        <title>Schaedlerella arabinophila gen. nov. sp. nov., isolated from the mouse intestinal tract and comparative analysis with the genome of the closely related altered Schaedler flora strain ASF502.</title>
        <authorList>
            <person name="Miyake S."/>
            <person name="Soh M."/>
            <person name="Seedorf H."/>
        </authorList>
    </citation>
    <scope>NUCLEOTIDE SEQUENCE [LARGE SCALE GENOMIC DNA]</scope>
    <source>
        <strain evidence="1">DSM 106076</strain>
    </source>
</reference>
<comment type="caution">
    <text evidence="1">The sequence shown here is derived from an EMBL/GenBank/DDBJ whole genome shotgun (WGS) entry which is preliminary data.</text>
</comment>
<organism evidence="1 2">
    <name type="scientific">Schaedlerella arabinosiphila</name>
    <dbReference type="NCBI Taxonomy" id="2044587"/>
    <lineage>
        <taxon>Bacteria</taxon>
        <taxon>Bacillati</taxon>
        <taxon>Bacillota</taxon>
        <taxon>Clostridia</taxon>
        <taxon>Lachnospirales</taxon>
        <taxon>Lachnospiraceae</taxon>
        <taxon>Schaedlerella</taxon>
    </lineage>
</organism>
<evidence type="ECO:0000313" key="2">
    <source>
        <dbReference type="Proteomes" id="UP000274920"/>
    </source>
</evidence>
<keyword evidence="2" id="KW-1185">Reference proteome</keyword>
<dbReference type="AlphaFoldDB" id="A0A3R8KVA3"/>
<name>A0A3R8KVA3_9FIRM</name>
<accession>A0A3R8KVA3</accession>
<dbReference type="Proteomes" id="UP000274920">
    <property type="component" value="Unassembled WGS sequence"/>
</dbReference>
<proteinExistence type="predicted"/>
<evidence type="ECO:0000313" key="1">
    <source>
        <dbReference type="EMBL" id="RRK32607.1"/>
    </source>
</evidence>
<dbReference type="EMBL" id="RHJS01000002">
    <property type="protein sequence ID" value="RRK32607.1"/>
    <property type="molecule type" value="Genomic_DNA"/>
</dbReference>